<gene>
    <name evidence="9" type="ORF">SAPIO_CDS6161</name>
</gene>
<dbReference type="RefSeq" id="XP_016642094.1">
    <property type="nucleotide sequence ID" value="XM_016788337.1"/>
</dbReference>
<dbReference type="Gene3D" id="1.20.1250.20">
    <property type="entry name" value="MFS general substrate transporter like domains"/>
    <property type="match status" value="1"/>
</dbReference>
<evidence type="ECO:0000313" key="10">
    <source>
        <dbReference type="Proteomes" id="UP000028545"/>
    </source>
</evidence>
<feature type="compositionally biased region" description="Basic residues" evidence="6">
    <location>
        <begin position="15"/>
        <end position="29"/>
    </location>
</feature>
<dbReference type="AlphaFoldDB" id="A0A084G4N3"/>
<keyword evidence="4 7" id="KW-1133">Transmembrane helix</keyword>
<feature type="region of interest" description="Disordered" evidence="6">
    <location>
        <begin position="510"/>
        <end position="575"/>
    </location>
</feature>
<dbReference type="Proteomes" id="UP000028545">
    <property type="component" value="Unassembled WGS sequence"/>
</dbReference>
<feature type="domain" description="Major facilitator superfamily (MFS) profile" evidence="8">
    <location>
        <begin position="33"/>
        <end position="508"/>
    </location>
</feature>
<dbReference type="PANTHER" id="PTHR23504">
    <property type="entry name" value="MAJOR FACILITATOR SUPERFAMILY DOMAIN-CONTAINING PROTEIN 10"/>
    <property type="match status" value="1"/>
</dbReference>
<reference evidence="9 10" key="1">
    <citation type="journal article" date="2014" name="Genome Announc.">
        <title>Draft genome sequence of the pathogenic fungus Scedosporium apiospermum.</title>
        <authorList>
            <person name="Vandeputte P."/>
            <person name="Ghamrawi S."/>
            <person name="Rechenmann M."/>
            <person name="Iltis A."/>
            <person name="Giraud S."/>
            <person name="Fleury M."/>
            <person name="Thornton C."/>
            <person name="Delhaes L."/>
            <person name="Meyer W."/>
            <person name="Papon N."/>
            <person name="Bouchara J.P."/>
        </authorList>
    </citation>
    <scope>NUCLEOTIDE SEQUENCE [LARGE SCALE GENOMIC DNA]</scope>
    <source>
        <strain evidence="9 10">IHEM 14462</strain>
    </source>
</reference>
<evidence type="ECO:0000256" key="7">
    <source>
        <dbReference type="SAM" id="Phobius"/>
    </source>
</evidence>
<feature type="compositionally biased region" description="Acidic residues" evidence="6">
    <location>
        <begin position="547"/>
        <end position="556"/>
    </location>
</feature>
<feature type="transmembrane region" description="Helical" evidence="7">
    <location>
        <begin position="203"/>
        <end position="227"/>
    </location>
</feature>
<feature type="transmembrane region" description="Helical" evidence="7">
    <location>
        <begin position="160"/>
        <end position="183"/>
    </location>
</feature>
<dbReference type="GeneID" id="27725233"/>
<evidence type="ECO:0000259" key="8">
    <source>
        <dbReference type="PROSITE" id="PS50850"/>
    </source>
</evidence>
<feature type="transmembrane region" description="Helical" evidence="7">
    <location>
        <begin position="352"/>
        <end position="372"/>
    </location>
</feature>
<feature type="transmembrane region" description="Helical" evidence="7">
    <location>
        <begin position="444"/>
        <end position="464"/>
    </location>
</feature>
<comment type="caution">
    <text evidence="9">The sequence shown here is derived from an EMBL/GenBank/DDBJ whole genome shotgun (WGS) entry which is preliminary data.</text>
</comment>
<dbReference type="PANTHER" id="PTHR23504:SF8">
    <property type="entry name" value="TRANSPORTER, PUTATIVE (AFU_ORTHOLOGUE AFUA_1G03730)-RELATED"/>
    <property type="match status" value="1"/>
</dbReference>
<dbReference type="Pfam" id="PF07690">
    <property type="entry name" value="MFS_1"/>
    <property type="match status" value="2"/>
</dbReference>
<name>A0A084G4N3_PSEDA</name>
<feature type="compositionally biased region" description="Basic and acidic residues" evidence="6">
    <location>
        <begin position="1"/>
        <end position="10"/>
    </location>
</feature>
<evidence type="ECO:0000256" key="4">
    <source>
        <dbReference type="ARBA" id="ARBA00022989"/>
    </source>
</evidence>
<feature type="compositionally biased region" description="Acidic residues" evidence="6">
    <location>
        <begin position="515"/>
        <end position="525"/>
    </location>
</feature>
<dbReference type="HOGENOM" id="CLU_001265_54_5_1"/>
<dbReference type="OMA" id="PWKELQP"/>
<dbReference type="GO" id="GO:0022857">
    <property type="term" value="F:transmembrane transporter activity"/>
    <property type="evidence" value="ECO:0007669"/>
    <property type="project" value="InterPro"/>
</dbReference>
<evidence type="ECO:0000256" key="2">
    <source>
        <dbReference type="ARBA" id="ARBA00022448"/>
    </source>
</evidence>
<dbReference type="SUPFAM" id="SSF103473">
    <property type="entry name" value="MFS general substrate transporter"/>
    <property type="match status" value="1"/>
</dbReference>
<keyword evidence="2" id="KW-0813">Transport</keyword>
<evidence type="ECO:0000256" key="3">
    <source>
        <dbReference type="ARBA" id="ARBA00022692"/>
    </source>
</evidence>
<organism evidence="9 10">
    <name type="scientific">Pseudallescheria apiosperma</name>
    <name type="common">Scedosporium apiospermum</name>
    <dbReference type="NCBI Taxonomy" id="563466"/>
    <lineage>
        <taxon>Eukaryota</taxon>
        <taxon>Fungi</taxon>
        <taxon>Dikarya</taxon>
        <taxon>Ascomycota</taxon>
        <taxon>Pezizomycotina</taxon>
        <taxon>Sordariomycetes</taxon>
        <taxon>Hypocreomycetidae</taxon>
        <taxon>Microascales</taxon>
        <taxon>Microascaceae</taxon>
        <taxon>Scedosporium</taxon>
    </lineage>
</organism>
<feature type="transmembrane region" description="Helical" evidence="7">
    <location>
        <begin position="70"/>
        <end position="91"/>
    </location>
</feature>
<dbReference type="InterPro" id="IPR036259">
    <property type="entry name" value="MFS_trans_sf"/>
</dbReference>
<feature type="region of interest" description="Disordered" evidence="6">
    <location>
        <begin position="1"/>
        <end position="29"/>
    </location>
</feature>
<dbReference type="EMBL" id="JOWA01000100">
    <property type="protein sequence ID" value="KEZ42295.1"/>
    <property type="molecule type" value="Genomic_DNA"/>
</dbReference>
<feature type="transmembrane region" description="Helical" evidence="7">
    <location>
        <begin position="34"/>
        <end position="55"/>
    </location>
</feature>
<evidence type="ECO:0000256" key="5">
    <source>
        <dbReference type="ARBA" id="ARBA00023136"/>
    </source>
</evidence>
<feature type="transmembrane region" description="Helical" evidence="7">
    <location>
        <begin position="103"/>
        <end position="121"/>
    </location>
</feature>
<keyword evidence="3 7" id="KW-0812">Transmembrane</keyword>
<sequence>MTTSSSRRDSSPTLSKHRSRRSSKPKPKLPKQQLFILAVARFAEPLALLSVFPYLPEMIKGFGVPDNDVAYWAGITSAVFSFAQSLTAVPWGRASDNIGRKPTIIIGLFSTMICFLIWGIVDSLPMAIFVRAIQGGGNGNVGILRTMVAEMVPERELQPVAFSIMPLVWSIGSVFGPAFGGFFANPAKRFPALFGGHSFWEKYPFALPNFLAAIVFLFSMTIATLFLKETLEHRRHHEDWGLKLGKRLSRAIKGRRQRRASFVDGEATAPLVPAHHHKHGPAHVGKFRPGMKEVFTTQSSIGLLCYTFLALHSVAYDQVLPVFLNYPPVEYTPENTRLPFFFTGGFGIESNTIGTIFTVYGVACGFIQFVIFPPLCKKFGALRCFRACCLLFPVVYIFTPFTVLISNPHLRYTALLTIMCFKAFAVIIGFPCMTILLTNSCSSLSILGTLNGFATTFSAIGRAIGPAFAGAAFSWGVARGYVSASWWLLTVIALVGAIPAWYLVEGDGPSRSSECSDDEEEDEDSSATATEVLGSDEEESAYVADYDAGDVGENDDVLPLLKHEERGGSPYRSTH</sequence>
<evidence type="ECO:0000256" key="1">
    <source>
        <dbReference type="ARBA" id="ARBA00004141"/>
    </source>
</evidence>
<dbReference type="PROSITE" id="PS50850">
    <property type="entry name" value="MFS"/>
    <property type="match status" value="1"/>
</dbReference>
<comment type="subcellular location">
    <subcellularLocation>
        <location evidence="1">Membrane</location>
        <topology evidence="1">Multi-pass membrane protein</topology>
    </subcellularLocation>
</comment>
<dbReference type="InterPro" id="IPR011701">
    <property type="entry name" value="MFS"/>
</dbReference>
<evidence type="ECO:0000256" key="6">
    <source>
        <dbReference type="SAM" id="MobiDB-lite"/>
    </source>
</evidence>
<feature type="transmembrane region" description="Helical" evidence="7">
    <location>
        <begin position="384"/>
        <end position="406"/>
    </location>
</feature>
<feature type="transmembrane region" description="Helical" evidence="7">
    <location>
        <begin position="484"/>
        <end position="504"/>
    </location>
</feature>
<feature type="transmembrane region" description="Helical" evidence="7">
    <location>
        <begin position="294"/>
        <end position="316"/>
    </location>
</feature>
<feature type="transmembrane region" description="Helical" evidence="7">
    <location>
        <begin position="412"/>
        <end position="437"/>
    </location>
</feature>
<accession>A0A084G4N3</accession>
<dbReference type="InterPro" id="IPR020846">
    <property type="entry name" value="MFS_dom"/>
</dbReference>
<proteinExistence type="predicted"/>
<keyword evidence="5 7" id="KW-0472">Membrane</keyword>
<dbReference type="CDD" id="cd17330">
    <property type="entry name" value="MFS_SLC46_TetA_like"/>
    <property type="match status" value="1"/>
</dbReference>
<dbReference type="KEGG" id="sapo:SAPIO_CDS6161"/>
<dbReference type="GO" id="GO:0016020">
    <property type="term" value="C:membrane"/>
    <property type="evidence" value="ECO:0007669"/>
    <property type="project" value="UniProtKB-SubCell"/>
</dbReference>
<evidence type="ECO:0000313" key="9">
    <source>
        <dbReference type="EMBL" id="KEZ42295.1"/>
    </source>
</evidence>
<feature type="transmembrane region" description="Helical" evidence="7">
    <location>
        <begin position="127"/>
        <end position="148"/>
    </location>
</feature>
<protein>
    <recommendedName>
        <fullName evidence="8">Major facilitator superfamily (MFS) profile domain-containing protein</fullName>
    </recommendedName>
</protein>
<dbReference type="VEuPathDB" id="FungiDB:SAPIO_CDS6161"/>
<dbReference type="OrthoDB" id="10262656at2759"/>
<keyword evidence="10" id="KW-1185">Reference proteome</keyword>